<organism evidence="1 2">
    <name type="scientific">Acrasis kona</name>
    <dbReference type="NCBI Taxonomy" id="1008807"/>
    <lineage>
        <taxon>Eukaryota</taxon>
        <taxon>Discoba</taxon>
        <taxon>Heterolobosea</taxon>
        <taxon>Tetramitia</taxon>
        <taxon>Eutetramitia</taxon>
        <taxon>Acrasidae</taxon>
        <taxon>Acrasis</taxon>
    </lineage>
</organism>
<protein>
    <submittedName>
        <fullName evidence="1">Tetratricopeptide repeat protein</fullName>
    </submittedName>
</protein>
<dbReference type="InterPro" id="IPR019412">
    <property type="entry name" value="IML2/TPR_39"/>
</dbReference>
<comment type="caution">
    <text evidence="1">The sequence shown here is derived from an EMBL/GenBank/DDBJ whole genome shotgun (WGS) entry which is preliminary data.</text>
</comment>
<dbReference type="EMBL" id="JAOPGA020001215">
    <property type="protein sequence ID" value="KAL0486314.1"/>
    <property type="molecule type" value="Genomic_DNA"/>
</dbReference>
<dbReference type="SUPFAM" id="SSF48452">
    <property type="entry name" value="TPR-like"/>
    <property type="match status" value="1"/>
</dbReference>
<dbReference type="Pfam" id="PF10300">
    <property type="entry name" value="Iml2-TPR_39"/>
    <property type="match status" value="1"/>
</dbReference>
<name>A0AAW2ZC86_9EUKA</name>
<dbReference type="PANTHER" id="PTHR31859:SF1">
    <property type="entry name" value="TETRATRICOPEPTIDE REPEAT PROTEIN 39C"/>
    <property type="match status" value="1"/>
</dbReference>
<evidence type="ECO:0000313" key="1">
    <source>
        <dbReference type="EMBL" id="KAL0486314.1"/>
    </source>
</evidence>
<accession>A0AAW2ZC86</accession>
<dbReference type="InterPro" id="IPR011990">
    <property type="entry name" value="TPR-like_helical_dom_sf"/>
</dbReference>
<dbReference type="AlphaFoldDB" id="A0AAW2ZC86"/>
<dbReference type="PANTHER" id="PTHR31859">
    <property type="entry name" value="TETRATRICOPEPTIDE REPEAT PROTEIN 39 FAMILY MEMBER"/>
    <property type="match status" value="1"/>
</dbReference>
<proteinExistence type="predicted"/>
<sequence>MFRQAEHATWLTCNNRVDEAILLVKPHKKKNPLCAAQEIHSHIQKIIILSVGSDAAQVENILNLVTEAEQLVANIEASDENVLEFAKNNNKLNLIAESEPPMGYIPPPFEPESVQKVANLSNSELIKQYRAVNHLISAELYVIRGAMQFFVASYVKAVYNIRVGVKAFEALYEQTKTQNLHADIVDCIKIGYGLFQYNLSLVPPALQWLLSMLGFGGDRELGLKLANESVSSQGRLGYVACFGLGAHYLLIGGGLKPRFNKVKKYETLLSQYMPRYPQSSAFLSFHAQVQRKKGDISGAISDMEIALKSASEKLDCVPKFIASELAQCYFLNKDYEQASLLLEKVLLNGETAEFPGRSLSALVLAMIYSCDNKIKQRDELLSSLEKYYNLTKKNMPLERFVTAKNETLKKISDPEERTVCLITSYLELLYARDRLNDMNHEAEKYFSPLLDLLNRCEVTNSDVQLSKMFFEAVFERRLGKVAASDYKDKLFDVLDASENTTQNQWAALANFELAEIQWSQPEKNVAAIEKYLKACESVKGYASEDILHSRIKAAHRQTKTEKKRQHLK</sequence>
<keyword evidence="2" id="KW-1185">Reference proteome</keyword>
<dbReference type="Proteomes" id="UP001431209">
    <property type="component" value="Unassembled WGS sequence"/>
</dbReference>
<reference evidence="1 2" key="1">
    <citation type="submission" date="2024-03" db="EMBL/GenBank/DDBJ databases">
        <title>The Acrasis kona genome and developmental transcriptomes reveal deep origins of eukaryotic multicellular pathways.</title>
        <authorList>
            <person name="Sheikh S."/>
            <person name="Fu C.-J."/>
            <person name="Brown M.W."/>
            <person name="Baldauf S.L."/>
        </authorList>
    </citation>
    <scope>NUCLEOTIDE SEQUENCE [LARGE SCALE GENOMIC DNA]</scope>
    <source>
        <strain evidence="1 2">ATCC MYA-3509</strain>
    </source>
</reference>
<dbReference type="Gene3D" id="1.25.40.10">
    <property type="entry name" value="Tetratricopeptide repeat domain"/>
    <property type="match status" value="1"/>
</dbReference>
<gene>
    <name evidence="1" type="ORF">AKO1_001940</name>
</gene>
<evidence type="ECO:0000313" key="2">
    <source>
        <dbReference type="Proteomes" id="UP001431209"/>
    </source>
</evidence>